<evidence type="ECO:0000313" key="2">
    <source>
        <dbReference type="EMBL" id="KAK4305512.1"/>
    </source>
</evidence>
<evidence type="ECO:0008006" key="4">
    <source>
        <dbReference type="Google" id="ProtNLM"/>
    </source>
</evidence>
<dbReference type="GO" id="GO:0005813">
    <property type="term" value="C:centrosome"/>
    <property type="evidence" value="ECO:0007669"/>
    <property type="project" value="InterPro"/>
</dbReference>
<evidence type="ECO:0000313" key="3">
    <source>
        <dbReference type="Proteomes" id="UP001292094"/>
    </source>
</evidence>
<dbReference type="InterPro" id="IPR016024">
    <property type="entry name" value="ARM-type_fold"/>
</dbReference>
<dbReference type="GO" id="GO:0032053">
    <property type="term" value="P:ciliary basal body organization"/>
    <property type="evidence" value="ECO:0007669"/>
    <property type="project" value="TreeGrafter"/>
</dbReference>
<dbReference type="Proteomes" id="UP001292094">
    <property type="component" value="Unassembled WGS sequence"/>
</dbReference>
<reference evidence="2" key="1">
    <citation type="submission" date="2023-11" db="EMBL/GenBank/DDBJ databases">
        <title>Genome assemblies of two species of porcelain crab, Petrolisthes cinctipes and Petrolisthes manimaculis (Anomura: Porcellanidae).</title>
        <authorList>
            <person name="Angst P."/>
        </authorList>
    </citation>
    <scope>NUCLEOTIDE SEQUENCE</scope>
    <source>
        <strain evidence="2">PB745_02</strain>
        <tissue evidence="2">Gill</tissue>
    </source>
</reference>
<comment type="caution">
    <text evidence="2">The sequence shown here is derived from an EMBL/GenBank/DDBJ whole genome shotgun (WGS) entry which is preliminary data.</text>
</comment>
<protein>
    <recommendedName>
        <fullName evidence="4">Rotatin</fullName>
    </recommendedName>
</protein>
<dbReference type="SUPFAM" id="SSF48371">
    <property type="entry name" value="ARM repeat"/>
    <property type="match status" value="2"/>
</dbReference>
<accession>A0AAE1PE67</accession>
<dbReference type="PANTHER" id="PTHR31691">
    <property type="entry name" value="ROTATIN"/>
    <property type="match status" value="1"/>
</dbReference>
<dbReference type="GO" id="GO:0036064">
    <property type="term" value="C:ciliary basal body"/>
    <property type="evidence" value="ECO:0007669"/>
    <property type="project" value="InterPro"/>
</dbReference>
<proteinExistence type="predicted"/>
<gene>
    <name evidence="2" type="ORF">Pmani_022593</name>
</gene>
<name>A0AAE1PE67_9EUCA</name>
<organism evidence="2 3">
    <name type="scientific">Petrolisthes manimaculis</name>
    <dbReference type="NCBI Taxonomy" id="1843537"/>
    <lineage>
        <taxon>Eukaryota</taxon>
        <taxon>Metazoa</taxon>
        <taxon>Ecdysozoa</taxon>
        <taxon>Arthropoda</taxon>
        <taxon>Crustacea</taxon>
        <taxon>Multicrustacea</taxon>
        <taxon>Malacostraca</taxon>
        <taxon>Eumalacostraca</taxon>
        <taxon>Eucarida</taxon>
        <taxon>Decapoda</taxon>
        <taxon>Pleocyemata</taxon>
        <taxon>Anomura</taxon>
        <taxon>Galatheoidea</taxon>
        <taxon>Porcellanidae</taxon>
        <taxon>Petrolisthes</taxon>
    </lineage>
</organism>
<evidence type="ECO:0000256" key="1">
    <source>
        <dbReference type="SAM" id="MobiDB-lite"/>
    </source>
</evidence>
<feature type="compositionally biased region" description="Low complexity" evidence="1">
    <location>
        <begin position="130"/>
        <end position="144"/>
    </location>
</feature>
<dbReference type="GO" id="GO:0007099">
    <property type="term" value="P:centriole replication"/>
    <property type="evidence" value="ECO:0007669"/>
    <property type="project" value="TreeGrafter"/>
</dbReference>
<dbReference type="GO" id="GO:0005814">
    <property type="term" value="C:centriole"/>
    <property type="evidence" value="ECO:0007669"/>
    <property type="project" value="TreeGrafter"/>
</dbReference>
<feature type="region of interest" description="Disordered" evidence="1">
    <location>
        <begin position="124"/>
        <end position="145"/>
    </location>
</feature>
<sequence length="2221" mass="246586">MAELGDYIRKLIHPIDEIRVRAVNTLVQKCEVGLVSGVELSQQTDLLPHTLTCLDLGPHALRHPLLKLLLFILEDEDARDNFGRLGGPQKLLHLRATAPLDLLPPLTQLLNFLHLTPRHAYTRTSSSATENVSVSEDSEVPSSSGTQAIGYQHLRTNMDDSNYMDSFCDLTLPDRPTGTDSDPQHTPITFSTFPWLALASSDRRVLESTAVSLLSQNEREVLATLHFLNTVLLPDFPPEVLLQRPAVIQAVYGCIMEVEGEGWAGWRLQAPACSALMAFTRLLITRVNQFTHPHLTPGKDLEGSRAPSEVGSEQESIVRGSCCFLRGGHYLNNGFRDLGQRQAEAAGSPGRETSRGSVHEEDDGDEFILLGLHQLTVPGYCFHTLQAACPLLASHRPAVQSASLRLITSVLTLLRLCVCPHRMWEAEEELHRGDSLARRCLHVIRSVCHLILASSTARQLVETQTEAQRLVINTHCFSLLLCHILHNFVPLDAAPMVVSGDVTDGLMSVLCNGGFYLAYRPIHTALLTYLDQANPSATSQVRSVLFAADSLQATCEFLRASGMGLAPLLGLAERSLPSSCIHQSTSFVDKLVERVSDTLAEGSMGEEELRRARELVLAVLRYPDLTVKLTGYRYLARVVERSLGVTQAANTTLSNSPRVLLLLHPSIITLILYEGLNNQHKEITNLSKDILLFTLKGQLLMTERVWEAARECWCQCLPHLLCLANHSTSLGRAIDKLPIAVFGYDPTLENIEVLRYHLQGLFLRKMETRVQFVSQVVQKLALTSHTFLPDPDTFSFTLHHDLFIGHQPINLLFTGGNMTVEESQLAKVVELMVSEGVSGSIRKVAWSQLAFLLEDTTLHQPFFSLCSLQYIIHSFIGMLKREGNGHLTLDLIPGAVEVLRLLATHSPQVVHTLRHDPVFLLCIVRAALLYYTDERTRCQASCLLALLVFSDIITHNSIDQEEEEATGGRIRKRTNRNLLSVPELVITNIQLPFVCKSSPWMEEAGLCAEMRAVHQLLQEGDAETLEFFRAVWASGHTQGGLEHITPDQQDQQDLNFSATLQMSQTEVDVLKSSVYRLVLDSLLKNVENATSHQDVKSNATSLRFLVQQRELREECSEKEDVFTWPQWCQTFQRFLTSAPNSSVDEQLLVHLLTSLSVCVQVYMSGREVKVCPPHLQLFLHELANPTSALHHTLQCSGSVRWQPRESSPRSLLSARLFHSVTRLIQDSLEFCRRIHKTGDDGETMELCDQVAAVVVSSLLPFLDTSTNHQHYNLGVLVCSLECLTHTTATTKSLSEHLAPTLTAACVRLIKAFHLGRGRAHNSYIGRGVTLHCALIITNVLSHPTTPHTHKVLNALWEEEEAEGTEGGWEWLVSLWVHRDTLISSSGLSLAAAVARHERGAEALRNNLTQVSGGVWGAALSYLLPDAKSCLVRSSACELLLQLTRCPPSPSHPWTSPVVADTLTGESVEGLPALIVLLLHSDFYHKVHSTLVRLNALQHQHTVEHPEAPGEWDLSLSHLSTFCDLPDDEDQGGGGNEGCRQTVSLELYEILLRLLVNIILLKPSDVIPQLLSCGTVDLLIKHLRFIVCNIRTSSLHLQVTETALVLIGAVLKHKPSEAHYLAQDTSLVHLTLIVLSSEVGKASLCLVSLEVLNALVCGGGWGAIRVAQWISVSPALTFHPIVVALHSSFPVALQSAAGAFLTNLLRDVLHHEPLVTQTDLRTAITGALDDHTQLSDGYNICLGWELASHIVHLVCDLPNTHSQDKNNNSDVSLAKSTKVRPDLKRQLLDALKLLLVISQSAKDCAFHLQNFLLPQVTQPFKVIHEKLSSINLHITGNLMKNKDVKEYVSAAVQNLEVATNWVEGRRYDEKVSETLIPLLHPLWTSALHTPSLLTAILRFVMTASAHHQACLVLTRTSGLPGVLLSTSRTKRPLLSCVTTQVTQLLTRLFSCRRVSASDVHELSRESFILCVSILTNCARLQECVYVMNKLDIVSTVIRWLESRIAIEQSQPLARFLVLHTTHHESQMALCKIVGWVDTILDLTHQDRLQTDALKILANMSLNHHALHSLLASNHLIRAVLGFVECAEDNTDLALIILWSLVANNQRGKAVLKKHPVQPLLNYLVECQDGRKKDLSRRILDILKLIDGSQRDIHTPQPFFTTPIGLELLLIFLPSLLKHCRLLPNIHIAADLEYQGITVKECGHFPVYMLTKHLPYGCKGQTN</sequence>
<keyword evidence="3" id="KW-1185">Reference proteome</keyword>
<dbReference type="EMBL" id="JAWZYT010002264">
    <property type="protein sequence ID" value="KAK4305512.1"/>
    <property type="molecule type" value="Genomic_DNA"/>
</dbReference>
<dbReference type="GO" id="GO:0010457">
    <property type="term" value="P:centriole-centriole cohesion"/>
    <property type="evidence" value="ECO:0007669"/>
    <property type="project" value="TreeGrafter"/>
</dbReference>
<dbReference type="InterPro" id="IPR030791">
    <property type="entry name" value="Rotatin"/>
</dbReference>
<dbReference type="PANTHER" id="PTHR31691:SF1">
    <property type="entry name" value="ROTATIN"/>
    <property type="match status" value="1"/>
</dbReference>